<keyword evidence="7" id="KW-0408">Iron</keyword>
<keyword evidence="5" id="KW-0479">Metal-binding</keyword>
<comment type="catalytic activity">
    <reaction evidence="9">
        <text>(sulfur carrier)-H + L-cysteine = (sulfur carrier)-SH + L-alanine</text>
        <dbReference type="Rhea" id="RHEA:43892"/>
        <dbReference type="Rhea" id="RHEA-COMP:14737"/>
        <dbReference type="Rhea" id="RHEA-COMP:14739"/>
        <dbReference type="ChEBI" id="CHEBI:29917"/>
        <dbReference type="ChEBI" id="CHEBI:35235"/>
        <dbReference type="ChEBI" id="CHEBI:57972"/>
        <dbReference type="ChEBI" id="CHEBI:64428"/>
        <dbReference type="EC" id="2.8.1.7"/>
    </reaction>
</comment>
<gene>
    <name evidence="12" type="ORF">DFR58_12454</name>
</gene>
<evidence type="ECO:0000256" key="1">
    <source>
        <dbReference type="ARBA" id="ARBA00001933"/>
    </source>
</evidence>
<dbReference type="AlphaFoldDB" id="A0A369AXE1"/>
<feature type="domain" description="Aminotransferase class V" evidence="11">
    <location>
        <begin position="2"/>
        <end position="370"/>
    </location>
</feature>
<evidence type="ECO:0000259" key="11">
    <source>
        <dbReference type="Pfam" id="PF00266"/>
    </source>
</evidence>
<dbReference type="InterPro" id="IPR000192">
    <property type="entry name" value="Aminotrans_V_dom"/>
</dbReference>
<dbReference type="RefSeq" id="WP_114299091.1">
    <property type="nucleotide sequence ID" value="NZ_QPJT01000024.1"/>
</dbReference>
<evidence type="ECO:0000256" key="2">
    <source>
        <dbReference type="ARBA" id="ARBA00006490"/>
    </source>
</evidence>
<dbReference type="OrthoDB" id="9808002at2"/>
<dbReference type="GO" id="GO:0046872">
    <property type="term" value="F:metal ion binding"/>
    <property type="evidence" value="ECO:0007669"/>
    <property type="project" value="UniProtKB-KW"/>
</dbReference>
<dbReference type="SUPFAM" id="SSF53383">
    <property type="entry name" value="PLP-dependent transferases"/>
    <property type="match status" value="1"/>
</dbReference>
<dbReference type="GO" id="GO:0051536">
    <property type="term" value="F:iron-sulfur cluster binding"/>
    <property type="evidence" value="ECO:0007669"/>
    <property type="project" value="UniProtKB-KW"/>
</dbReference>
<dbReference type="InterPro" id="IPR020578">
    <property type="entry name" value="Aminotrans_V_PyrdxlP_BS"/>
</dbReference>
<dbReference type="Gene3D" id="3.40.640.10">
    <property type="entry name" value="Type I PLP-dependent aspartate aminotransferase-like (Major domain)"/>
    <property type="match status" value="1"/>
</dbReference>
<organism evidence="12 13">
    <name type="scientific">Anaerobacterium chartisolvens</name>
    <dbReference type="NCBI Taxonomy" id="1297424"/>
    <lineage>
        <taxon>Bacteria</taxon>
        <taxon>Bacillati</taxon>
        <taxon>Bacillota</taxon>
        <taxon>Clostridia</taxon>
        <taxon>Eubacteriales</taxon>
        <taxon>Oscillospiraceae</taxon>
        <taxon>Anaerobacterium</taxon>
    </lineage>
</organism>
<keyword evidence="13" id="KW-1185">Reference proteome</keyword>
<evidence type="ECO:0000256" key="9">
    <source>
        <dbReference type="ARBA" id="ARBA00050776"/>
    </source>
</evidence>
<dbReference type="Proteomes" id="UP000253034">
    <property type="component" value="Unassembled WGS sequence"/>
</dbReference>
<comment type="caution">
    <text evidence="12">The sequence shown here is derived from an EMBL/GenBank/DDBJ whole genome shotgun (WGS) entry which is preliminary data.</text>
</comment>
<dbReference type="PANTHER" id="PTHR11601">
    <property type="entry name" value="CYSTEINE DESULFURYLASE FAMILY MEMBER"/>
    <property type="match status" value="1"/>
</dbReference>
<dbReference type="EMBL" id="QPJT01000024">
    <property type="protein sequence ID" value="RCX12104.1"/>
    <property type="molecule type" value="Genomic_DNA"/>
</dbReference>
<evidence type="ECO:0000256" key="5">
    <source>
        <dbReference type="ARBA" id="ARBA00022723"/>
    </source>
</evidence>
<sequence length="378" mass="42136">MIYFDNSATTEIDPEVVESMLPFLNEEYGNPSSKYYTLAETAKKSVEESRTSVAELINSRNDEIIFTSGASESNNFILKGISDYLYYEKKLGNHIITSKTEHKSVLETCKWLEKRGYKITYLNVNKYGQVDKDELEGSLTKETILVSLIWGNNELGTLNEISSLSSMCKDRSILFHSDATQVLGKIDIDVKSIPVDFLSFSAHKIHGPKGIGGCFIRKTKIGTKQKITPLIHGGSQEFDYRAGTHSVHNIVGFGKACEIAKREMNKNTLVLKDLETILIDQIRAIYPSSQINSHLTHKIPGVINVTLPGINNEILIRKLRNDVAISTGSACSLGEPSYVLKSIGLTESEIYTTIRISLSKFNTLNQVNSFINQLISIQ</sequence>
<keyword evidence="4" id="KW-0808">Transferase</keyword>
<reference evidence="12 13" key="1">
    <citation type="submission" date="2018-07" db="EMBL/GenBank/DDBJ databases">
        <title>Genomic Encyclopedia of Type Strains, Phase IV (KMG-IV): sequencing the most valuable type-strain genomes for metagenomic binning, comparative biology and taxonomic classification.</title>
        <authorList>
            <person name="Goeker M."/>
        </authorList>
    </citation>
    <scope>NUCLEOTIDE SEQUENCE [LARGE SCALE GENOMIC DNA]</scope>
    <source>
        <strain evidence="12 13">DSM 27016</strain>
    </source>
</reference>
<evidence type="ECO:0000313" key="13">
    <source>
        <dbReference type="Proteomes" id="UP000253034"/>
    </source>
</evidence>
<dbReference type="EC" id="2.8.1.7" evidence="3"/>
<evidence type="ECO:0000256" key="8">
    <source>
        <dbReference type="ARBA" id="ARBA00023014"/>
    </source>
</evidence>
<evidence type="ECO:0000256" key="4">
    <source>
        <dbReference type="ARBA" id="ARBA00022679"/>
    </source>
</evidence>
<dbReference type="Gene3D" id="3.90.1150.10">
    <property type="entry name" value="Aspartate Aminotransferase, domain 1"/>
    <property type="match status" value="1"/>
</dbReference>
<dbReference type="InterPro" id="IPR015422">
    <property type="entry name" value="PyrdxlP-dep_Trfase_small"/>
</dbReference>
<dbReference type="InterPro" id="IPR015424">
    <property type="entry name" value="PyrdxlP-dep_Trfase"/>
</dbReference>
<dbReference type="InterPro" id="IPR016454">
    <property type="entry name" value="Cysteine_dSase"/>
</dbReference>
<evidence type="ECO:0000256" key="6">
    <source>
        <dbReference type="ARBA" id="ARBA00022898"/>
    </source>
</evidence>
<dbReference type="PIRSF" id="PIRSF005572">
    <property type="entry name" value="NifS"/>
    <property type="match status" value="1"/>
</dbReference>
<comment type="cofactor">
    <cofactor evidence="1 10">
        <name>pyridoxal 5'-phosphate</name>
        <dbReference type="ChEBI" id="CHEBI:597326"/>
    </cofactor>
</comment>
<keyword evidence="6" id="KW-0663">Pyridoxal phosphate</keyword>
<dbReference type="InterPro" id="IPR015421">
    <property type="entry name" value="PyrdxlP-dep_Trfase_major"/>
</dbReference>
<evidence type="ECO:0000256" key="10">
    <source>
        <dbReference type="RuleBase" id="RU004504"/>
    </source>
</evidence>
<evidence type="ECO:0000256" key="3">
    <source>
        <dbReference type="ARBA" id="ARBA00012239"/>
    </source>
</evidence>
<evidence type="ECO:0000256" key="7">
    <source>
        <dbReference type="ARBA" id="ARBA00023004"/>
    </source>
</evidence>
<evidence type="ECO:0000313" key="12">
    <source>
        <dbReference type="EMBL" id="RCX12104.1"/>
    </source>
</evidence>
<keyword evidence="8" id="KW-0411">Iron-sulfur</keyword>
<proteinExistence type="inferred from homology"/>
<dbReference type="PANTHER" id="PTHR11601:SF34">
    <property type="entry name" value="CYSTEINE DESULFURASE"/>
    <property type="match status" value="1"/>
</dbReference>
<accession>A0A369AXE1</accession>
<protein>
    <recommendedName>
        <fullName evidence="3">cysteine desulfurase</fullName>
        <ecNumber evidence="3">2.8.1.7</ecNumber>
    </recommendedName>
</protein>
<name>A0A369AXE1_9FIRM</name>
<dbReference type="Pfam" id="PF00266">
    <property type="entry name" value="Aminotran_5"/>
    <property type="match status" value="1"/>
</dbReference>
<comment type="similarity">
    <text evidence="2">Belongs to the class-V pyridoxal-phosphate-dependent aminotransferase family. NifS/IscS subfamily.</text>
</comment>
<dbReference type="GO" id="GO:0031071">
    <property type="term" value="F:cysteine desulfurase activity"/>
    <property type="evidence" value="ECO:0007669"/>
    <property type="project" value="UniProtKB-EC"/>
</dbReference>
<dbReference type="PROSITE" id="PS00595">
    <property type="entry name" value="AA_TRANSFER_CLASS_5"/>
    <property type="match status" value="1"/>
</dbReference>